<reference evidence="3" key="1">
    <citation type="journal article" date="2019" name="Int. J. Syst. Evol. Microbiol.">
        <title>The Global Catalogue of Microorganisms (GCM) 10K type strain sequencing project: providing services to taxonomists for standard genome sequencing and annotation.</title>
        <authorList>
            <consortium name="The Broad Institute Genomics Platform"/>
            <consortium name="The Broad Institute Genome Sequencing Center for Infectious Disease"/>
            <person name="Wu L."/>
            <person name="Ma J."/>
        </authorList>
    </citation>
    <scope>NUCLEOTIDE SEQUENCE [LARGE SCALE GENOMIC DNA]</scope>
    <source>
        <strain evidence="3">CCM 7855</strain>
    </source>
</reference>
<dbReference type="Proteomes" id="UP000632454">
    <property type="component" value="Unassembled WGS sequence"/>
</dbReference>
<protein>
    <recommendedName>
        <fullName evidence="4">Intracellular septation protein A</fullName>
    </recommendedName>
</protein>
<keyword evidence="1" id="KW-1133">Transmembrane helix</keyword>
<keyword evidence="3" id="KW-1185">Reference proteome</keyword>
<feature type="transmembrane region" description="Helical" evidence="1">
    <location>
        <begin position="20"/>
        <end position="37"/>
    </location>
</feature>
<feature type="transmembrane region" description="Helical" evidence="1">
    <location>
        <begin position="49"/>
        <end position="67"/>
    </location>
</feature>
<name>A0ABQ1UKA8_9NOCA</name>
<evidence type="ECO:0000313" key="3">
    <source>
        <dbReference type="Proteomes" id="UP000632454"/>
    </source>
</evidence>
<dbReference type="EMBL" id="BMCS01000001">
    <property type="protein sequence ID" value="GGF18619.1"/>
    <property type="molecule type" value="Genomic_DNA"/>
</dbReference>
<keyword evidence="1" id="KW-0472">Membrane</keyword>
<comment type="caution">
    <text evidence="2">The sequence shown here is derived from an EMBL/GenBank/DDBJ whole genome shotgun (WGS) entry which is preliminary data.</text>
</comment>
<proteinExistence type="predicted"/>
<organism evidence="2 3">
    <name type="scientific">Williamsia phyllosphaerae</name>
    <dbReference type="NCBI Taxonomy" id="885042"/>
    <lineage>
        <taxon>Bacteria</taxon>
        <taxon>Bacillati</taxon>
        <taxon>Actinomycetota</taxon>
        <taxon>Actinomycetes</taxon>
        <taxon>Mycobacteriales</taxon>
        <taxon>Nocardiaceae</taxon>
        <taxon>Williamsia</taxon>
    </lineage>
</organism>
<evidence type="ECO:0000256" key="1">
    <source>
        <dbReference type="SAM" id="Phobius"/>
    </source>
</evidence>
<evidence type="ECO:0000313" key="2">
    <source>
        <dbReference type="EMBL" id="GGF18619.1"/>
    </source>
</evidence>
<feature type="transmembrane region" description="Helical" evidence="1">
    <location>
        <begin position="151"/>
        <end position="169"/>
    </location>
</feature>
<feature type="transmembrane region" description="Helical" evidence="1">
    <location>
        <begin position="120"/>
        <end position="145"/>
    </location>
</feature>
<sequence>MVGFAPWIIFWIVASGPSNWLFGAIAAAIAAIILAVPDMYRRRPKILDYGTIAFFVALIVAGITLSAKDGDWLDRYSNPISTGVLAVIALGSLLFVPFTEQYARETTPREYWDTPLFKKINRVLTFMWGVVFVISAVCGLIAIWAPSTRDWTSWVIPIVLLVGAIKFTSRYPDTAK</sequence>
<evidence type="ECO:0008006" key="4">
    <source>
        <dbReference type="Google" id="ProtNLM"/>
    </source>
</evidence>
<gene>
    <name evidence="2" type="ORF">GCM10007298_13260</name>
</gene>
<keyword evidence="1" id="KW-0812">Transmembrane</keyword>
<accession>A0ABQ1UKA8</accession>
<feature type="transmembrane region" description="Helical" evidence="1">
    <location>
        <begin position="79"/>
        <end position="99"/>
    </location>
</feature>